<feature type="compositionally biased region" description="Basic residues" evidence="1">
    <location>
        <begin position="930"/>
        <end position="940"/>
    </location>
</feature>
<dbReference type="PANTHER" id="PTHR33104">
    <property type="entry name" value="SI:DKEY-29D5.2"/>
    <property type="match status" value="1"/>
</dbReference>
<dbReference type="AlphaFoldDB" id="A0AAW0A217"/>
<name>A0AAW0A217_9AGAR</name>
<feature type="domain" description="CxC2-like cysteine cluster KDZ transposase-associated" evidence="2">
    <location>
        <begin position="171"/>
        <end position="272"/>
    </location>
</feature>
<dbReference type="InterPro" id="IPR041457">
    <property type="entry name" value="CxC2_KDZ-assoc"/>
</dbReference>
<sequence length="1094" mass="124305">MSTHHTTKKRKLPGANTTSHVSIRPCNSKQVHYTVTSASASSTQTRTLAKLPSPTKSRGSEPAEIQEPNIEVELLPVKKPRTQNGQLLDDFENHFEELGWLLFEREADPATNTSCECGSGKKRTTKCFDCLEYSPVCTDCFVRTHINNPTHWAEVWDQNAGFFIRHDISTLDHTIQLGHQGGKCDSPTPTRTFTIVDVNGVHTTKVAFCSCREQPPNKVRQLMRAGLFPATAKDPHTAFTINMLKDFQLHNFESKKAAYDYLGAIRRLTDNSFTADIPNPYAAFLRVVRVFNYLTLVKRSGQLHGIDRILSHRPAGNLLVWCPACPEPGFNSDLNCPKTPSHLRHLNQSQRTLDGNHQCNQFSKNNDPDDVSLCNGKGYFPLDSEYQEYLKKVPATAEKSTCNYLKVVNKQDKKKFKNMAITGTVNCQCSHVFILSSVDLPHAERFANADYAFAMALRNHRPNDKFEFKLQIEVKDVDEVATYDIACEYIINLPSRFEQQFPDLYETVKKIRWGVPALHVQGHQDSCTYLFGTAFMECVAHFHGETAEHYWPESNQLGPHTRQMNLGHRQDTLIAHHGDWNHKKTSKIAFDLAEDIEEAKTKYTEKRNHFIALSISYSENVPQWQGLSRTPSKLGKEAVSVYKHDTTKVPSQKAIYEKMLNDQENFKSSMVPKSKIARFLDSAIKIQENQRKLANLIKDTSEHELQSRKTEVEKLTTKLRTQIVEFRKVQTQIMPKVGDRVAAQALKPPALQLECLYIPSDFDAAARKKLALDELAAEEAIWREGQLYDILRALQNIVKAVSALRGRKKKNDRQQKQNTRTGEYISDTLKKQGHHIESYAAVRQKIVILNGSCSLPTLTEQDLFMKSVQQKRHVGDSKRTDGLLFRAAALSAVGSYDVDGDATMTDAHSGEEGKGPGGTVPTIVGTQMNNRRKPQRKLKAKTSEDETKKKGPEAADGWIWNLGKYTRMTDQEMDAWASEGDRVQWFRAEADMQRWQEQIEQKLAELLRTRRSFLKMESVWLELAPLQPLDRPGAAAYARQKAAMYQRRASEAYTKLKELGYESLLRRDANLLEFVEQERKKQADFIRSSVAALE</sequence>
<feature type="region of interest" description="Disordered" evidence="1">
    <location>
        <begin position="903"/>
        <end position="952"/>
    </location>
</feature>
<reference evidence="3 4" key="1">
    <citation type="journal article" date="2024" name="J Genomics">
        <title>Draft genome sequencing and assembly of Favolaschia claudopus CIRM-BRFM 2984 isolated from oak limbs.</title>
        <authorList>
            <person name="Navarro D."/>
            <person name="Drula E."/>
            <person name="Chaduli D."/>
            <person name="Cazenave R."/>
            <person name="Ahrendt S."/>
            <person name="Wang J."/>
            <person name="Lipzen A."/>
            <person name="Daum C."/>
            <person name="Barry K."/>
            <person name="Grigoriev I.V."/>
            <person name="Favel A."/>
            <person name="Rosso M.N."/>
            <person name="Martin F."/>
        </authorList>
    </citation>
    <scope>NUCLEOTIDE SEQUENCE [LARGE SCALE GENOMIC DNA]</scope>
    <source>
        <strain evidence="3 4">CIRM-BRFM 2984</strain>
    </source>
</reference>
<evidence type="ECO:0000313" key="4">
    <source>
        <dbReference type="Proteomes" id="UP001362999"/>
    </source>
</evidence>
<keyword evidence="4" id="KW-1185">Reference proteome</keyword>
<organism evidence="3 4">
    <name type="scientific">Favolaschia claudopus</name>
    <dbReference type="NCBI Taxonomy" id="2862362"/>
    <lineage>
        <taxon>Eukaryota</taxon>
        <taxon>Fungi</taxon>
        <taxon>Dikarya</taxon>
        <taxon>Basidiomycota</taxon>
        <taxon>Agaricomycotina</taxon>
        <taxon>Agaricomycetes</taxon>
        <taxon>Agaricomycetidae</taxon>
        <taxon>Agaricales</taxon>
        <taxon>Marasmiineae</taxon>
        <taxon>Mycenaceae</taxon>
        <taxon>Favolaschia</taxon>
    </lineage>
</organism>
<feature type="compositionally biased region" description="Low complexity" evidence="1">
    <location>
        <begin position="34"/>
        <end position="49"/>
    </location>
</feature>
<dbReference type="InterPro" id="IPR040521">
    <property type="entry name" value="KDZ"/>
</dbReference>
<dbReference type="Pfam" id="PF18803">
    <property type="entry name" value="CxC2"/>
    <property type="match status" value="1"/>
</dbReference>
<dbReference type="Proteomes" id="UP001362999">
    <property type="component" value="Unassembled WGS sequence"/>
</dbReference>
<feature type="compositionally biased region" description="Basic residues" evidence="1">
    <location>
        <begin position="1"/>
        <end position="12"/>
    </location>
</feature>
<evidence type="ECO:0000259" key="2">
    <source>
        <dbReference type="Pfam" id="PF18803"/>
    </source>
</evidence>
<dbReference type="Pfam" id="PF18758">
    <property type="entry name" value="KDZ"/>
    <property type="match status" value="1"/>
</dbReference>
<proteinExistence type="predicted"/>
<protein>
    <submittedName>
        <fullName evidence="3">CxC2 domain-containing protein</fullName>
    </submittedName>
</protein>
<feature type="region of interest" description="Disordered" evidence="1">
    <location>
        <begin position="1"/>
        <end position="66"/>
    </location>
</feature>
<feature type="compositionally biased region" description="Basic and acidic residues" evidence="1">
    <location>
        <begin position="941"/>
        <end position="952"/>
    </location>
</feature>
<comment type="caution">
    <text evidence="3">The sequence shown here is derived from an EMBL/GenBank/DDBJ whole genome shotgun (WGS) entry which is preliminary data.</text>
</comment>
<dbReference type="PANTHER" id="PTHR33104:SF2">
    <property type="entry name" value="CXC3 LIKE CYSTEINE CLUSTER DOMAIN-CONTAINING PROTEIN"/>
    <property type="match status" value="1"/>
</dbReference>
<feature type="compositionally biased region" description="Polar residues" evidence="1">
    <location>
        <begin position="15"/>
        <end position="33"/>
    </location>
</feature>
<accession>A0AAW0A217</accession>
<evidence type="ECO:0000256" key="1">
    <source>
        <dbReference type="SAM" id="MobiDB-lite"/>
    </source>
</evidence>
<dbReference type="EMBL" id="JAWWNJ010000095">
    <property type="protein sequence ID" value="KAK6997031.1"/>
    <property type="molecule type" value="Genomic_DNA"/>
</dbReference>
<evidence type="ECO:0000313" key="3">
    <source>
        <dbReference type="EMBL" id="KAK6997031.1"/>
    </source>
</evidence>
<gene>
    <name evidence="3" type="ORF">R3P38DRAFT_3287394</name>
</gene>